<organism evidence="1">
    <name type="scientific">uncultured Caudovirales phage</name>
    <dbReference type="NCBI Taxonomy" id="2100421"/>
    <lineage>
        <taxon>Viruses</taxon>
        <taxon>Duplodnaviria</taxon>
        <taxon>Heunggongvirae</taxon>
        <taxon>Uroviricota</taxon>
        <taxon>Caudoviricetes</taxon>
        <taxon>Peduoviridae</taxon>
        <taxon>Maltschvirus</taxon>
        <taxon>Maltschvirus maltsch</taxon>
    </lineage>
</organism>
<proteinExistence type="predicted"/>
<gene>
    <name evidence="1" type="ORF">UFOVP215_45</name>
</gene>
<accession>A0A6J7WPQ9</accession>
<sequence>MTSVEWLVDMLKQQGLLIGEPDNLITVKEAKEMEKQQIIISDEDIEKGANECYPYDEFLDDGLKGMIISAKKGAWFDAIKWYREQIKSRQ</sequence>
<dbReference type="EMBL" id="LR798266">
    <property type="protein sequence ID" value="CAB5218828.1"/>
    <property type="molecule type" value="Genomic_DNA"/>
</dbReference>
<evidence type="ECO:0000313" key="1">
    <source>
        <dbReference type="EMBL" id="CAB5218828.1"/>
    </source>
</evidence>
<protein>
    <submittedName>
        <fullName evidence="1">Uncharacterized protein</fullName>
    </submittedName>
</protein>
<reference evidence="1" key="1">
    <citation type="submission" date="2020-05" db="EMBL/GenBank/DDBJ databases">
        <authorList>
            <person name="Chiriac C."/>
            <person name="Salcher M."/>
            <person name="Ghai R."/>
            <person name="Kavagutti S V."/>
        </authorList>
    </citation>
    <scope>NUCLEOTIDE SEQUENCE</scope>
</reference>
<name>A0A6J7WPQ9_9CAUD</name>